<sequence>MAAQSVAVNLAGSSVWAPFKDLNFAVEAVLLNKDVEAVPDFVAALRRHKPDFASLLQNPARSAQHRDAVAKASKEGIRVVGQTAPQVLPQSIVDEALIISDMLELNELVSLELLLAGQQQQPLFPELTRGLVAVLLYYDGRRALVNSLRTLVQVTEGRTWTLGLNTDVVATVTKYTDGLKDEDGVFMKVMDLLEKLDLARELDMLQRSKALGGPRYRKQVTDMIQETHQSLAEIVFCWSCQTVLSKEEALRLLKFVASSADTAGDGSLHGVTLTVLMALLYVMDVSVLQTCEDSSKEIDKLPLVQNPDVAVALHRHLSSDAAWKIEGLRAVVCFAWALTLRTFSQFPLVSVEPELAACLEDDERTMDAALEGRAFPSLLHLVVRSPLLHREEFFLKRMHGLLVDFIVLMPLRVKELRNQGDETARIVSAYLNDGLAPPSTLTRHFEHLLELIAEVYAKDPLELRLSEQYWCPGDVSDHSYAPKPSQRQVALFKFLRFSGDLLPPSLFTPYVSVLTSLAQSRTGAHHCFNLLKNNGRYSTGPQESLVSWDHFFGSLRSYYNSLRQEGPLSVESHLYRPPFPRGISSVEVKALIAVLQLVETVVRWDEVARITLAENPHHVPLALLVHLVGCGVAPELKAAFLKTLSAFATSPEVALKIWQCLEGAQILPVRQGGLASNPPPGIQTELEEVEARNEEFPITRALLKLVSALVDHPLPSSAHGAALLRSGLDPYMDFVREAVFLKFHIRAYKQEEEKWEVARLCLEIIEKLLRKHGVGPGIDAAKLLASDTPPLGTQVAFNLLAHLLQDGTFLRLILFVLDEGARQLETYLPFPGQKQLEEAALLSLRILHLALLQQEPFLHQVRNSNAALIVSSMNQLLMAANPRTGRPDYGLVISQYVTYNTFLPWHTLVASRILLLLCGQSKMAEHLATAFTFEKMQGLRLIHGFAESLDVDLGPDPPAGNERDWTLREVRTASSHTLLKMLLSCLEHPVLNVGHYLLGFDIKRSIAKTTLQEPGVLGSARTCLHAILSFLDNSSEARIPGGPPSVVELGYKLVYVLCANPATTEPTMRYLRSTRDFFYKHLQKQPKRYLESHGDTDVKLLMQQSWFLRAVALELRVTASQNQRSHIQRLVTLLLEDNPQLLTCPIDGAAELSSFLSSSASMRPSAFAGTLRRKLLKLLDAVDTMKHTVPSAPTWEYLDSVELERALAECEYQEPGGPIMIDVGAVHQRLLEASAKLQGFVALGQKSMVVQEVKAVLQYTLAKNRCCQGSFAKRHYFLAWQQLVEVVVTVCPQDIFGGDLKIQVLLEVAQELLRRLLDGNSLTDLLAPSSGVLLVLMAALHHCLLTMVPTYSNDCTRGARAQDTALQVSLTTYSSSILAVLKSLLECLIQTGSGFQRVRANYYGSLLNLLRVVHRSPETQGAPGGGVDRVFEDSSSDGERLRKSHAEALFSYGEQLMEVVCRDVCGSHEITQMLSLAALDAVASLDTHGHWLSYLCRKGYLHHLTDGVSSADADIRTLLVKGSSKGSSLRSLYVLESKLSLLTRLAARPAGAQALLESGLVGKLAEYEALDLHPSIAGGLPDLASRWPCPPAAKCYQQLFVPVAQLLLSIAASLGPRHKEAGFQVRNFLGAHAQVFSAMLQPRNLETSDLVALEEAALASALVAVLADGAEDDDDVALLEHQGHLRMLQNQMLLLLPWLVPEADAASQLPHERILRLRISCSVFRFCSSLCRLAGAKDRKWFRILFAPTASVEAPPRSGRSGASGAVAAPPPGLGLLVRALLAYSAEAQRTAVTRDGLARKLAALDDLGSAELTELLLAADQDQPSSLQPGKLREAARRQIGREAALAKKELSLLTVAVEQALFLLWRHLEYFLVQCVPSGRAKRGLVRPAEAQFGTPVREDMLGRVPASEAVTVEDVEALKADVKATLNDAFFRGVQVRESYLREESASSSNPRFFEALLRRLKRLATLQAH</sequence>
<evidence type="ECO:0000313" key="2">
    <source>
        <dbReference type="Proteomes" id="UP000805193"/>
    </source>
</evidence>
<name>A0AC60QDK6_IXOPE</name>
<proteinExistence type="predicted"/>
<keyword evidence="2" id="KW-1185">Reference proteome</keyword>
<comment type="caution">
    <text evidence="1">The sequence shown here is derived from an EMBL/GenBank/DDBJ whole genome shotgun (WGS) entry which is preliminary data.</text>
</comment>
<dbReference type="Proteomes" id="UP000805193">
    <property type="component" value="Unassembled WGS sequence"/>
</dbReference>
<gene>
    <name evidence="1" type="ORF">HPB47_021444</name>
</gene>
<organism evidence="1 2">
    <name type="scientific">Ixodes persulcatus</name>
    <name type="common">Taiga tick</name>
    <dbReference type="NCBI Taxonomy" id="34615"/>
    <lineage>
        <taxon>Eukaryota</taxon>
        <taxon>Metazoa</taxon>
        <taxon>Ecdysozoa</taxon>
        <taxon>Arthropoda</taxon>
        <taxon>Chelicerata</taxon>
        <taxon>Arachnida</taxon>
        <taxon>Acari</taxon>
        <taxon>Parasitiformes</taxon>
        <taxon>Ixodida</taxon>
        <taxon>Ixodoidea</taxon>
        <taxon>Ixodidae</taxon>
        <taxon>Ixodinae</taxon>
        <taxon>Ixodes</taxon>
    </lineage>
</organism>
<accession>A0AC60QDK6</accession>
<evidence type="ECO:0000313" key="1">
    <source>
        <dbReference type="EMBL" id="KAG0431798.1"/>
    </source>
</evidence>
<reference evidence="1 2" key="1">
    <citation type="journal article" date="2020" name="Cell">
        <title>Large-Scale Comparative Analyses of Tick Genomes Elucidate Their Genetic Diversity and Vector Capacities.</title>
        <authorList>
            <consortium name="Tick Genome and Microbiome Consortium (TIGMIC)"/>
            <person name="Jia N."/>
            <person name="Wang J."/>
            <person name="Shi W."/>
            <person name="Du L."/>
            <person name="Sun Y."/>
            <person name="Zhan W."/>
            <person name="Jiang J.F."/>
            <person name="Wang Q."/>
            <person name="Zhang B."/>
            <person name="Ji P."/>
            <person name="Bell-Sakyi L."/>
            <person name="Cui X.M."/>
            <person name="Yuan T.T."/>
            <person name="Jiang B.G."/>
            <person name="Yang W.F."/>
            <person name="Lam T.T."/>
            <person name="Chang Q.C."/>
            <person name="Ding S.J."/>
            <person name="Wang X.J."/>
            <person name="Zhu J.G."/>
            <person name="Ruan X.D."/>
            <person name="Zhao L."/>
            <person name="Wei J.T."/>
            <person name="Ye R.Z."/>
            <person name="Que T.C."/>
            <person name="Du C.H."/>
            <person name="Zhou Y.H."/>
            <person name="Cheng J.X."/>
            <person name="Dai P.F."/>
            <person name="Guo W.B."/>
            <person name="Han X.H."/>
            <person name="Huang E.J."/>
            <person name="Li L.F."/>
            <person name="Wei W."/>
            <person name="Gao Y.C."/>
            <person name="Liu J.Z."/>
            <person name="Shao H.Z."/>
            <person name="Wang X."/>
            <person name="Wang C.C."/>
            <person name="Yang T.C."/>
            <person name="Huo Q.B."/>
            <person name="Li W."/>
            <person name="Chen H.Y."/>
            <person name="Chen S.E."/>
            <person name="Zhou L.G."/>
            <person name="Ni X.B."/>
            <person name="Tian J.H."/>
            <person name="Sheng Y."/>
            <person name="Liu T."/>
            <person name="Pan Y.S."/>
            <person name="Xia L.Y."/>
            <person name="Li J."/>
            <person name="Zhao F."/>
            <person name="Cao W.C."/>
        </authorList>
    </citation>
    <scope>NUCLEOTIDE SEQUENCE [LARGE SCALE GENOMIC DNA]</scope>
    <source>
        <strain evidence="1">Iper-2018</strain>
    </source>
</reference>
<protein>
    <submittedName>
        <fullName evidence="1">Uncharacterized protein</fullName>
    </submittedName>
</protein>
<dbReference type="EMBL" id="JABSTQ010009193">
    <property type="protein sequence ID" value="KAG0431798.1"/>
    <property type="molecule type" value="Genomic_DNA"/>
</dbReference>